<keyword evidence="7" id="KW-0479">Metal-binding</keyword>
<keyword evidence="7" id="KW-0460">Magnesium</keyword>
<keyword evidence="5 9" id="KW-1133">Transmembrane helix</keyword>
<dbReference type="InterPro" id="IPR000715">
    <property type="entry name" value="Glycosyl_transferase_4"/>
</dbReference>
<keyword evidence="2" id="KW-1003">Cell membrane</keyword>
<organism evidence="10 11">
    <name type="scientific">Eiseniibacteriota bacterium</name>
    <dbReference type="NCBI Taxonomy" id="2212470"/>
    <lineage>
        <taxon>Bacteria</taxon>
        <taxon>Candidatus Eiseniibacteriota</taxon>
    </lineage>
</organism>
<dbReference type="Proteomes" id="UP000320184">
    <property type="component" value="Unassembled WGS sequence"/>
</dbReference>
<evidence type="ECO:0000256" key="7">
    <source>
        <dbReference type="PIRSR" id="PIRSR600715-1"/>
    </source>
</evidence>
<evidence type="ECO:0000313" key="10">
    <source>
        <dbReference type="EMBL" id="TMQ51448.1"/>
    </source>
</evidence>
<comment type="cofactor">
    <cofactor evidence="7">
        <name>Mg(2+)</name>
        <dbReference type="ChEBI" id="CHEBI:18420"/>
    </cofactor>
</comment>
<dbReference type="PANTHER" id="PTHR22926:SF3">
    <property type="entry name" value="UNDECAPRENYL-PHOSPHATE ALPHA-N-ACETYLGLUCOSAMINYL 1-PHOSPHATE TRANSFERASE"/>
    <property type="match status" value="1"/>
</dbReference>
<evidence type="ECO:0000256" key="1">
    <source>
        <dbReference type="ARBA" id="ARBA00004651"/>
    </source>
</evidence>
<dbReference type="Pfam" id="PF00953">
    <property type="entry name" value="Glycos_transf_4"/>
    <property type="match status" value="1"/>
</dbReference>
<protein>
    <submittedName>
        <fullName evidence="10">Undecaprenyl/decaprenyl-phosphate alpha-N-acetylglucosaminyl 1-phosphate transferase</fullName>
    </submittedName>
</protein>
<feature type="compositionally biased region" description="Basic and acidic residues" evidence="8">
    <location>
        <begin position="360"/>
        <end position="383"/>
    </location>
</feature>
<feature type="binding site" evidence="7">
    <location>
        <position position="159"/>
    </location>
    <ligand>
        <name>Mg(2+)</name>
        <dbReference type="ChEBI" id="CHEBI:18420"/>
    </ligand>
</feature>
<feature type="transmembrane region" description="Helical" evidence="9">
    <location>
        <begin position="246"/>
        <end position="265"/>
    </location>
</feature>
<dbReference type="EMBL" id="VBOT01000071">
    <property type="protein sequence ID" value="TMQ51448.1"/>
    <property type="molecule type" value="Genomic_DNA"/>
</dbReference>
<dbReference type="PANTHER" id="PTHR22926">
    <property type="entry name" value="PHOSPHO-N-ACETYLMURAMOYL-PENTAPEPTIDE-TRANSFERASE"/>
    <property type="match status" value="1"/>
</dbReference>
<dbReference type="PROSITE" id="PS01348">
    <property type="entry name" value="MRAY_2"/>
    <property type="match status" value="1"/>
</dbReference>
<sequence length="383" mass="40508">MRIPYSLILAVAALAGALIATPLVRRLAARAGAFDHPGPRRIHREPIPTLGGLALVGVVLSVAWAARLLPGPAQALEIRPLVGLTLAAVPLLVLGVLDDLRGSSPWAKLAVQALSALVLCAFGYGIHAITNPFGPPIESGALNLPLTVAWVVVVINGINLIDGLDGLAAGVVLIGSATLWWVGRTHSNFYVMFISSCMIGASLGFLRYNFPPARIFMGDTGSQFLGLVLAAISLLENRKGTTTVTLLFPLVALALPIADSLLAFLRRLVRGRPIFRADSAHIHHRLLRLGLSQRSAVLILWFLCAYFGVMAVVLAALPGTYATVLAIVLAAGLLFAFEVLEFIDRKLAERGDSAASADPDAERRVDVADASAERRAAPGVGRE</sequence>
<feature type="transmembrane region" description="Helical" evidence="9">
    <location>
        <begin position="189"/>
        <end position="208"/>
    </location>
</feature>
<feature type="transmembrane region" description="Helical" evidence="9">
    <location>
        <begin position="109"/>
        <end position="129"/>
    </location>
</feature>
<evidence type="ECO:0000313" key="11">
    <source>
        <dbReference type="Proteomes" id="UP000320184"/>
    </source>
</evidence>
<comment type="caution">
    <text evidence="10">The sequence shown here is derived from an EMBL/GenBank/DDBJ whole genome shotgun (WGS) entry which is preliminary data.</text>
</comment>
<evidence type="ECO:0000256" key="2">
    <source>
        <dbReference type="ARBA" id="ARBA00022475"/>
    </source>
</evidence>
<dbReference type="GO" id="GO:0016780">
    <property type="term" value="F:phosphotransferase activity, for other substituted phosphate groups"/>
    <property type="evidence" value="ECO:0007669"/>
    <property type="project" value="InterPro"/>
</dbReference>
<evidence type="ECO:0000256" key="3">
    <source>
        <dbReference type="ARBA" id="ARBA00022679"/>
    </source>
</evidence>
<accession>A0A538SJA7</accession>
<keyword evidence="3 10" id="KW-0808">Transferase</keyword>
<feature type="transmembrane region" description="Helical" evidence="9">
    <location>
        <begin position="46"/>
        <end position="66"/>
    </location>
</feature>
<feature type="transmembrane region" description="Helical" evidence="9">
    <location>
        <begin position="141"/>
        <end position="159"/>
    </location>
</feature>
<keyword evidence="4 9" id="KW-0812">Transmembrane</keyword>
<feature type="transmembrane region" description="Helical" evidence="9">
    <location>
        <begin position="166"/>
        <end position="183"/>
    </location>
</feature>
<keyword evidence="6 9" id="KW-0472">Membrane</keyword>
<dbReference type="GO" id="GO:0009103">
    <property type="term" value="P:lipopolysaccharide biosynthetic process"/>
    <property type="evidence" value="ECO:0007669"/>
    <property type="project" value="TreeGrafter"/>
</dbReference>
<dbReference type="GO" id="GO:0044038">
    <property type="term" value="P:cell wall macromolecule biosynthetic process"/>
    <property type="evidence" value="ECO:0007669"/>
    <property type="project" value="TreeGrafter"/>
</dbReference>
<dbReference type="GO" id="GO:0005886">
    <property type="term" value="C:plasma membrane"/>
    <property type="evidence" value="ECO:0007669"/>
    <property type="project" value="UniProtKB-SubCell"/>
</dbReference>
<evidence type="ECO:0000256" key="8">
    <source>
        <dbReference type="SAM" id="MobiDB-lite"/>
    </source>
</evidence>
<evidence type="ECO:0000256" key="6">
    <source>
        <dbReference type="ARBA" id="ARBA00023136"/>
    </source>
</evidence>
<comment type="subcellular location">
    <subcellularLocation>
        <location evidence="1">Cell membrane</location>
        <topology evidence="1">Multi-pass membrane protein</topology>
    </subcellularLocation>
</comment>
<feature type="transmembrane region" description="Helical" evidence="9">
    <location>
        <begin position="6"/>
        <end position="25"/>
    </location>
</feature>
<gene>
    <name evidence="10" type="ORF">E6K73_05630</name>
</gene>
<dbReference type="GO" id="GO:0046872">
    <property type="term" value="F:metal ion binding"/>
    <property type="evidence" value="ECO:0007669"/>
    <property type="project" value="UniProtKB-KW"/>
</dbReference>
<dbReference type="GO" id="GO:0071555">
    <property type="term" value="P:cell wall organization"/>
    <property type="evidence" value="ECO:0007669"/>
    <property type="project" value="TreeGrafter"/>
</dbReference>
<feature type="binding site" evidence="7">
    <location>
        <position position="219"/>
    </location>
    <ligand>
        <name>Mg(2+)</name>
        <dbReference type="ChEBI" id="CHEBI:18420"/>
    </ligand>
</feature>
<proteinExistence type="predicted"/>
<dbReference type="InterPro" id="IPR018480">
    <property type="entry name" value="PNAcMuramoyl-5peptid_Trfase_CS"/>
</dbReference>
<dbReference type="CDD" id="cd06853">
    <property type="entry name" value="GT_WecA_like"/>
    <property type="match status" value="1"/>
</dbReference>
<evidence type="ECO:0000256" key="9">
    <source>
        <dbReference type="SAM" id="Phobius"/>
    </source>
</evidence>
<name>A0A538SJA7_UNCEI</name>
<evidence type="ECO:0000256" key="4">
    <source>
        <dbReference type="ARBA" id="ARBA00022692"/>
    </source>
</evidence>
<feature type="transmembrane region" description="Helical" evidence="9">
    <location>
        <begin position="295"/>
        <end position="315"/>
    </location>
</feature>
<feature type="transmembrane region" description="Helical" evidence="9">
    <location>
        <begin position="321"/>
        <end position="340"/>
    </location>
</feature>
<feature type="transmembrane region" description="Helical" evidence="9">
    <location>
        <begin position="78"/>
        <end position="97"/>
    </location>
</feature>
<feature type="region of interest" description="Disordered" evidence="8">
    <location>
        <begin position="350"/>
        <end position="383"/>
    </location>
</feature>
<evidence type="ECO:0000256" key="5">
    <source>
        <dbReference type="ARBA" id="ARBA00022989"/>
    </source>
</evidence>
<reference evidence="10 11" key="1">
    <citation type="journal article" date="2019" name="Nat. Microbiol.">
        <title>Mediterranean grassland soil C-N compound turnover is dependent on rainfall and depth, and is mediated by genomically divergent microorganisms.</title>
        <authorList>
            <person name="Diamond S."/>
            <person name="Andeer P.F."/>
            <person name="Li Z."/>
            <person name="Crits-Christoph A."/>
            <person name="Burstein D."/>
            <person name="Anantharaman K."/>
            <person name="Lane K.R."/>
            <person name="Thomas B.C."/>
            <person name="Pan C."/>
            <person name="Northen T.R."/>
            <person name="Banfield J.F."/>
        </authorList>
    </citation>
    <scope>NUCLEOTIDE SEQUENCE [LARGE SCALE GENOMIC DNA]</scope>
    <source>
        <strain evidence="10">WS_3</strain>
    </source>
</reference>
<dbReference type="AlphaFoldDB" id="A0A538SJA7"/>